<feature type="region of interest" description="Disordered" evidence="1">
    <location>
        <begin position="171"/>
        <end position="202"/>
    </location>
</feature>
<organism evidence="2 3">
    <name type="scientific">Hibiscus sabdariffa</name>
    <name type="common">roselle</name>
    <dbReference type="NCBI Taxonomy" id="183260"/>
    <lineage>
        <taxon>Eukaryota</taxon>
        <taxon>Viridiplantae</taxon>
        <taxon>Streptophyta</taxon>
        <taxon>Embryophyta</taxon>
        <taxon>Tracheophyta</taxon>
        <taxon>Spermatophyta</taxon>
        <taxon>Magnoliopsida</taxon>
        <taxon>eudicotyledons</taxon>
        <taxon>Gunneridae</taxon>
        <taxon>Pentapetalae</taxon>
        <taxon>rosids</taxon>
        <taxon>malvids</taxon>
        <taxon>Malvales</taxon>
        <taxon>Malvaceae</taxon>
        <taxon>Malvoideae</taxon>
        <taxon>Hibiscus</taxon>
    </lineage>
</organism>
<evidence type="ECO:0000313" key="2">
    <source>
        <dbReference type="EMBL" id="KAK8499318.1"/>
    </source>
</evidence>
<comment type="caution">
    <text evidence="2">The sequence shown here is derived from an EMBL/GenBank/DDBJ whole genome shotgun (WGS) entry which is preliminary data.</text>
</comment>
<accession>A0ABR2AZV5</accession>
<dbReference type="EMBL" id="JBBPBM010000238">
    <property type="protein sequence ID" value="KAK8499318.1"/>
    <property type="molecule type" value="Genomic_DNA"/>
</dbReference>
<protein>
    <submittedName>
        <fullName evidence="2">Uncharacterized protein</fullName>
    </submittedName>
</protein>
<proteinExistence type="predicted"/>
<keyword evidence="3" id="KW-1185">Reference proteome</keyword>
<gene>
    <name evidence="2" type="ORF">V6N12_072872</name>
</gene>
<sequence length="202" mass="21563">MSRRRGRPPDDVVVVEGLNVLERSGSPVPQAVQPLQKRGRGLEEAMLIDDELINEETEVRVLDGGGQQLKDAAGGMSELPIPSFKDKLVGDKGVSSNVRLLMELDVDVREDDNQNRDTRAVPSKVPGGSRFAVLEEEGEVLKAGADRRVREEELVAGVEGSVRVAPAGNWGRVRIGSAPSSPKASVDGRNTGAGDGVTIVQH</sequence>
<evidence type="ECO:0000313" key="3">
    <source>
        <dbReference type="Proteomes" id="UP001472677"/>
    </source>
</evidence>
<reference evidence="2 3" key="1">
    <citation type="journal article" date="2024" name="G3 (Bethesda)">
        <title>Genome assembly of Hibiscus sabdariffa L. provides insights into metabolisms of medicinal natural products.</title>
        <authorList>
            <person name="Kim T."/>
        </authorList>
    </citation>
    <scope>NUCLEOTIDE SEQUENCE [LARGE SCALE GENOMIC DNA]</scope>
    <source>
        <strain evidence="2">TK-2024</strain>
        <tissue evidence="2">Old leaves</tissue>
    </source>
</reference>
<evidence type="ECO:0000256" key="1">
    <source>
        <dbReference type="SAM" id="MobiDB-lite"/>
    </source>
</evidence>
<dbReference type="Proteomes" id="UP001472677">
    <property type="component" value="Unassembled WGS sequence"/>
</dbReference>
<name>A0ABR2AZV5_9ROSI</name>